<gene>
    <name evidence="1" type="ORF">V6N11_019368</name>
</gene>
<proteinExistence type="predicted"/>
<comment type="caution">
    <text evidence="1">The sequence shown here is derived from an EMBL/GenBank/DDBJ whole genome shotgun (WGS) entry which is preliminary data.</text>
</comment>
<dbReference type="EMBL" id="JBBPBN010000028">
    <property type="protein sequence ID" value="KAK9007040.1"/>
    <property type="molecule type" value="Genomic_DNA"/>
</dbReference>
<protein>
    <submittedName>
        <fullName evidence="1">Uncharacterized protein</fullName>
    </submittedName>
</protein>
<evidence type="ECO:0000313" key="2">
    <source>
        <dbReference type="Proteomes" id="UP001396334"/>
    </source>
</evidence>
<evidence type="ECO:0000313" key="1">
    <source>
        <dbReference type="EMBL" id="KAK9007040.1"/>
    </source>
</evidence>
<dbReference type="Proteomes" id="UP001396334">
    <property type="component" value="Unassembled WGS sequence"/>
</dbReference>
<keyword evidence="2" id="KW-1185">Reference proteome</keyword>
<sequence>MYVKRQSIKSQCHLFCRIAEWFSTFCKVYPSLLNSDPVYPSLLQGLQPRQQGWFSLERYRYCCGSKPRGRDWTTTPGFKPFWVVLQWALKTESRFQYNRSS</sequence>
<accession>A0ABR2R2M6</accession>
<organism evidence="1 2">
    <name type="scientific">Hibiscus sabdariffa</name>
    <name type="common">roselle</name>
    <dbReference type="NCBI Taxonomy" id="183260"/>
    <lineage>
        <taxon>Eukaryota</taxon>
        <taxon>Viridiplantae</taxon>
        <taxon>Streptophyta</taxon>
        <taxon>Embryophyta</taxon>
        <taxon>Tracheophyta</taxon>
        <taxon>Spermatophyta</taxon>
        <taxon>Magnoliopsida</taxon>
        <taxon>eudicotyledons</taxon>
        <taxon>Gunneridae</taxon>
        <taxon>Pentapetalae</taxon>
        <taxon>rosids</taxon>
        <taxon>malvids</taxon>
        <taxon>Malvales</taxon>
        <taxon>Malvaceae</taxon>
        <taxon>Malvoideae</taxon>
        <taxon>Hibiscus</taxon>
    </lineage>
</organism>
<name>A0ABR2R2M6_9ROSI</name>
<reference evidence="1 2" key="1">
    <citation type="journal article" date="2024" name="G3 (Bethesda)">
        <title>Genome assembly of Hibiscus sabdariffa L. provides insights into metabolisms of medicinal natural products.</title>
        <authorList>
            <person name="Kim T."/>
        </authorList>
    </citation>
    <scope>NUCLEOTIDE SEQUENCE [LARGE SCALE GENOMIC DNA]</scope>
    <source>
        <strain evidence="1">TK-2024</strain>
        <tissue evidence="1">Old leaves</tissue>
    </source>
</reference>